<evidence type="ECO:0000313" key="7">
    <source>
        <dbReference type="EMBL" id="GCE95272.1"/>
    </source>
</evidence>
<evidence type="ECO:0000256" key="1">
    <source>
        <dbReference type="ARBA" id="ARBA00022531"/>
    </source>
</evidence>
<dbReference type="CDD" id="cd15482">
    <property type="entry name" value="Sialidase_non-viral"/>
    <property type="match status" value="1"/>
</dbReference>
<dbReference type="NCBIfam" id="NF010237">
    <property type="entry name" value="PRK13684.1"/>
    <property type="match status" value="1"/>
</dbReference>
<dbReference type="RefSeq" id="WP_006616832.1">
    <property type="nucleotide sequence ID" value="NZ_BIMW01000126.1"/>
</dbReference>
<evidence type="ECO:0000313" key="8">
    <source>
        <dbReference type="Proteomes" id="UP000326169"/>
    </source>
</evidence>
<gene>
    <name evidence="4 7" type="primary">ycf48</name>
    <name evidence="7" type="ORF">NIES46_33350</name>
</gene>
<dbReference type="InterPro" id="IPR015943">
    <property type="entry name" value="WD40/YVTN_repeat-like_dom_sf"/>
</dbReference>
<evidence type="ECO:0000256" key="2">
    <source>
        <dbReference type="ARBA" id="ARBA00022729"/>
    </source>
</evidence>
<evidence type="ECO:0000256" key="3">
    <source>
        <dbReference type="ARBA" id="ARBA00023276"/>
    </source>
</evidence>
<keyword evidence="4" id="KW-0793">Thylakoid</keyword>
<keyword evidence="2 4" id="KW-0732">Signal</keyword>
<keyword evidence="8" id="KW-1185">Reference proteome</keyword>
<dbReference type="Pfam" id="PF14870">
    <property type="entry name" value="PSII_BNR"/>
    <property type="match status" value="1"/>
</dbReference>
<protein>
    <recommendedName>
        <fullName evidence="4 5">Photosystem II assembly protein Ycf48</fullName>
    </recommendedName>
</protein>
<evidence type="ECO:0000256" key="5">
    <source>
        <dbReference type="PIRNR" id="PIRNR017875"/>
    </source>
</evidence>
<dbReference type="SUPFAM" id="SSF110296">
    <property type="entry name" value="Oligoxyloglucan reducing end-specific cellobiohydrolase"/>
    <property type="match status" value="1"/>
</dbReference>
<comment type="function">
    <text evidence="4">A factor required for optimal assembly of photosystem II (PSII), acting in the early stages of PSII assembly. Also plays a role in replacement of photodamaged D1 (psbA). Assists YidC in synthesis of chlorophyll-binding proteins.</text>
</comment>
<dbReference type="InterPro" id="IPR028203">
    <property type="entry name" value="PSII_CF48-like_dom"/>
</dbReference>
<dbReference type="PANTHER" id="PTHR47199">
    <property type="entry name" value="PHOTOSYSTEM II STABILITY/ASSEMBLY FACTOR HCF136, CHLOROPLASTIC"/>
    <property type="match status" value="1"/>
</dbReference>
<name>A0A5M3T9H2_LIMPL</name>
<dbReference type="HAMAP" id="MF_01348">
    <property type="entry name" value="Ycf48"/>
    <property type="match status" value="1"/>
</dbReference>
<reference evidence="7 8" key="1">
    <citation type="journal article" date="2019" name="J Genomics">
        <title>The Draft Genome of a Hydrogen-producing Cyanobacterium, Arthrospira platensis NIES-46.</title>
        <authorList>
            <person name="Suzuki S."/>
            <person name="Yamaguchi H."/>
            <person name="Kawachi M."/>
        </authorList>
    </citation>
    <scope>NUCLEOTIDE SEQUENCE [LARGE SCALE GENOMIC DNA]</scope>
    <source>
        <strain evidence="7 8">NIES-46</strain>
    </source>
</reference>
<comment type="caution">
    <text evidence="7">The sequence shown here is derived from an EMBL/GenBank/DDBJ whole genome shotgun (WGS) entry which is preliminary data.</text>
</comment>
<dbReference type="GeneID" id="301684125"/>
<dbReference type="InterPro" id="IPR016705">
    <property type="entry name" value="Ycf48/Hcf136"/>
</dbReference>
<feature type="domain" description="Photosynthesis system II assembly factor Ycf48/Hcf136-like" evidence="6">
    <location>
        <begin position="28"/>
        <end position="326"/>
    </location>
</feature>
<proteinExistence type="inferred from homology"/>
<sequence>MQFPKFLQKFAILIAVALFCASCDYLPDVSYNPWELVPVATDAKLFDIDFVDNSDHGWIVGSNATLLETQDGGKTWETKQLDLDEPNLLLTSVSFSGSEGWVVGEPSVLLHSTDGGKSWTRIALSNKLPGAPNNIVALGPSAAEMTTNVGAIYQTKDGGQTWQAMVEDAVGVIRSLSRSEQGEYVTVSAKGNFYSTWEPGQTSWTPHIRYSSKRLEKIGFGQDNRLWMLARGGEIRFSDPNDPEEWSDPIKPEFSTSWGLLDLAYRTPEEIWVTGGSGNLLCSFDGGETWQKDRKVEDIPSNFYRIEFMSPKRGFILGQRGTLLRYTGNTSASS</sequence>
<dbReference type="PIRSF" id="PIRSF017875">
    <property type="entry name" value="PSII_HCF136"/>
    <property type="match status" value="1"/>
</dbReference>
<accession>A0A5M3T9H2</accession>
<comment type="subcellular location">
    <subcellularLocation>
        <location evidence="4">Cellular thylakoid lumen</location>
    </subcellularLocation>
    <text evidence="4">Associated with a PSII precusor complex on the lumenal side of the thylakoid membrane.</text>
</comment>
<dbReference type="PANTHER" id="PTHR47199:SF2">
    <property type="entry name" value="PHOTOSYSTEM II STABILITY_ASSEMBLY FACTOR HCF136, CHLOROPLASTIC"/>
    <property type="match status" value="1"/>
</dbReference>
<organism evidence="7 8">
    <name type="scientific">Limnospira platensis NIES-46</name>
    <dbReference type="NCBI Taxonomy" id="1236695"/>
    <lineage>
        <taxon>Bacteria</taxon>
        <taxon>Bacillati</taxon>
        <taxon>Cyanobacteriota</taxon>
        <taxon>Cyanophyceae</taxon>
        <taxon>Oscillatoriophycideae</taxon>
        <taxon>Oscillatoriales</taxon>
        <taxon>Sirenicapillariaceae</taxon>
        <taxon>Limnospira</taxon>
    </lineage>
</organism>
<keyword evidence="3 4" id="KW-0604">Photosystem II</keyword>
<dbReference type="EMBL" id="BIMW01000126">
    <property type="protein sequence ID" value="GCE95272.1"/>
    <property type="molecule type" value="Genomic_DNA"/>
</dbReference>
<dbReference type="Proteomes" id="UP000326169">
    <property type="component" value="Unassembled WGS sequence"/>
</dbReference>
<evidence type="ECO:0000256" key="4">
    <source>
        <dbReference type="HAMAP-Rule" id="MF_01348"/>
    </source>
</evidence>
<comment type="domain">
    <text evidence="4">A 7-bladed beta-propeller torus, about 55 by 55 Angstroms, with a depth of about 25 Angstroms and a central pore.</text>
</comment>
<dbReference type="Gene3D" id="2.130.10.10">
    <property type="entry name" value="YVTN repeat-like/Quinoprotein amine dehydrogenase"/>
    <property type="match status" value="1"/>
</dbReference>
<keyword evidence="1 4" id="KW-0602">Photosynthesis</keyword>
<evidence type="ECO:0000259" key="6">
    <source>
        <dbReference type="Pfam" id="PF14870"/>
    </source>
</evidence>
<comment type="similarity">
    <text evidence="4 5">Belongs to the Ycf48 family.</text>
</comment>